<feature type="compositionally biased region" description="Basic and acidic residues" evidence="1">
    <location>
        <begin position="26"/>
        <end position="45"/>
    </location>
</feature>
<dbReference type="Proteomes" id="UP000886998">
    <property type="component" value="Unassembled WGS sequence"/>
</dbReference>
<reference evidence="2" key="1">
    <citation type="submission" date="2020-08" db="EMBL/GenBank/DDBJ databases">
        <title>Multicomponent nature underlies the extraordinary mechanical properties of spider dragline silk.</title>
        <authorList>
            <person name="Kono N."/>
            <person name="Nakamura H."/>
            <person name="Mori M."/>
            <person name="Yoshida Y."/>
            <person name="Ohtoshi R."/>
            <person name="Malay A.D."/>
            <person name="Moran D.A.P."/>
            <person name="Tomita M."/>
            <person name="Numata K."/>
            <person name="Arakawa K."/>
        </authorList>
    </citation>
    <scope>NUCLEOTIDE SEQUENCE</scope>
</reference>
<protein>
    <submittedName>
        <fullName evidence="2">Uncharacterized protein</fullName>
    </submittedName>
</protein>
<feature type="region of interest" description="Disordered" evidence="1">
    <location>
        <begin position="26"/>
        <end position="47"/>
    </location>
</feature>
<gene>
    <name evidence="2" type="ORF">TNIN_319201</name>
</gene>
<evidence type="ECO:0000256" key="1">
    <source>
        <dbReference type="SAM" id="MobiDB-lite"/>
    </source>
</evidence>
<proteinExistence type="predicted"/>
<accession>A0A8X6XMI8</accession>
<dbReference type="AlphaFoldDB" id="A0A8X6XMI8"/>
<keyword evidence="3" id="KW-1185">Reference proteome</keyword>
<comment type="caution">
    <text evidence="2">The sequence shown here is derived from an EMBL/GenBank/DDBJ whole genome shotgun (WGS) entry which is preliminary data.</text>
</comment>
<evidence type="ECO:0000313" key="2">
    <source>
        <dbReference type="EMBL" id="GFY56723.1"/>
    </source>
</evidence>
<name>A0A8X6XMI8_9ARAC</name>
<evidence type="ECO:0000313" key="3">
    <source>
        <dbReference type="Proteomes" id="UP000886998"/>
    </source>
</evidence>
<sequence>MDGRNLSAVVSLHPRVVWETFRHKGRDDAMDGRKNGGKKKLDNAKQVETSEGTLERIANMQWLFLWRPTSAVWNSDLETSLPTPYS</sequence>
<organism evidence="2 3">
    <name type="scientific">Trichonephila inaurata madagascariensis</name>
    <dbReference type="NCBI Taxonomy" id="2747483"/>
    <lineage>
        <taxon>Eukaryota</taxon>
        <taxon>Metazoa</taxon>
        <taxon>Ecdysozoa</taxon>
        <taxon>Arthropoda</taxon>
        <taxon>Chelicerata</taxon>
        <taxon>Arachnida</taxon>
        <taxon>Araneae</taxon>
        <taxon>Araneomorphae</taxon>
        <taxon>Entelegynae</taxon>
        <taxon>Araneoidea</taxon>
        <taxon>Nephilidae</taxon>
        <taxon>Trichonephila</taxon>
        <taxon>Trichonephila inaurata</taxon>
    </lineage>
</organism>
<dbReference type="EMBL" id="BMAV01011116">
    <property type="protein sequence ID" value="GFY56723.1"/>
    <property type="molecule type" value="Genomic_DNA"/>
</dbReference>